<dbReference type="Proteomes" id="UP001159363">
    <property type="component" value="Chromosome 2"/>
</dbReference>
<feature type="domain" description="HTH psq-type" evidence="1">
    <location>
        <begin position="60"/>
        <end position="95"/>
    </location>
</feature>
<name>A0ABQ9I6W2_9NEOP</name>
<sequence>MPCPGFEPRASRPLDRWRTNRLRHGRLASQLWALHGIPCKYYNDRCIAAKSSVRLPEEKLAALEAVAQKMKIKRAAINFAIPRSTLQIHIQSDVDHRRCQTVNPERSAKLNKYIVDDYFQSLSTLLCLPSNDIHELQPMGKAVFRSFDSFAIEHYFRLPCNRRFFFYNPDIDPEVAFASSTHIQRLNSTSVHVTMPSTQTPSERRAQTSSKTVILVPQVHNRSNVGCQVRMQVGLTRMMTIVMLSLHSNLSLGSLESDDDNNDVTTPKPNKQLTEILRTPQTQPLAETKCRRKSINYKAVKYNKNLFSEQRKYERSDVQQRCLTLQSKVVFCGRWEREQNIEIIDLALSLVQ</sequence>
<comment type="caution">
    <text evidence="2">The sequence shown here is derived from an EMBL/GenBank/DDBJ whole genome shotgun (WGS) entry which is preliminary data.</text>
</comment>
<evidence type="ECO:0000313" key="3">
    <source>
        <dbReference type="Proteomes" id="UP001159363"/>
    </source>
</evidence>
<organism evidence="2 3">
    <name type="scientific">Dryococelus australis</name>
    <dbReference type="NCBI Taxonomy" id="614101"/>
    <lineage>
        <taxon>Eukaryota</taxon>
        <taxon>Metazoa</taxon>
        <taxon>Ecdysozoa</taxon>
        <taxon>Arthropoda</taxon>
        <taxon>Hexapoda</taxon>
        <taxon>Insecta</taxon>
        <taxon>Pterygota</taxon>
        <taxon>Neoptera</taxon>
        <taxon>Polyneoptera</taxon>
        <taxon>Phasmatodea</taxon>
        <taxon>Verophasmatodea</taxon>
        <taxon>Anareolatae</taxon>
        <taxon>Phasmatidae</taxon>
        <taxon>Eurycanthinae</taxon>
        <taxon>Dryococelus</taxon>
    </lineage>
</organism>
<dbReference type="EMBL" id="JARBHB010000002">
    <property type="protein sequence ID" value="KAJ8892378.1"/>
    <property type="molecule type" value="Genomic_DNA"/>
</dbReference>
<keyword evidence="3" id="KW-1185">Reference proteome</keyword>
<evidence type="ECO:0000313" key="2">
    <source>
        <dbReference type="EMBL" id="KAJ8892378.1"/>
    </source>
</evidence>
<dbReference type="Pfam" id="PF05225">
    <property type="entry name" value="HTH_psq"/>
    <property type="match status" value="1"/>
</dbReference>
<reference evidence="2 3" key="1">
    <citation type="submission" date="2023-02" db="EMBL/GenBank/DDBJ databases">
        <title>LHISI_Scaffold_Assembly.</title>
        <authorList>
            <person name="Stuart O.P."/>
            <person name="Cleave R."/>
            <person name="Magrath M.J.L."/>
            <person name="Mikheyev A.S."/>
        </authorList>
    </citation>
    <scope>NUCLEOTIDE SEQUENCE [LARGE SCALE GENOMIC DNA]</scope>
    <source>
        <strain evidence="2">Daus_M_001</strain>
        <tissue evidence="2">Leg muscle</tissue>
    </source>
</reference>
<evidence type="ECO:0000259" key="1">
    <source>
        <dbReference type="Pfam" id="PF05225"/>
    </source>
</evidence>
<accession>A0ABQ9I6W2</accession>
<protein>
    <recommendedName>
        <fullName evidence="1">HTH psq-type domain-containing protein</fullName>
    </recommendedName>
</protein>
<gene>
    <name evidence="2" type="ORF">PR048_004958</name>
</gene>
<dbReference type="Gene3D" id="1.10.10.60">
    <property type="entry name" value="Homeodomain-like"/>
    <property type="match status" value="1"/>
</dbReference>
<dbReference type="InterPro" id="IPR007889">
    <property type="entry name" value="HTH_Psq"/>
</dbReference>
<proteinExistence type="predicted"/>